<protein>
    <submittedName>
        <fullName evidence="1">Uncharacterized protein</fullName>
    </submittedName>
</protein>
<reference evidence="1" key="1">
    <citation type="submission" date="2014-09" db="EMBL/GenBank/DDBJ databases">
        <authorList>
            <person name="Magalhaes I.L.F."/>
            <person name="Oliveira U."/>
            <person name="Santos F.R."/>
            <person name="Vidigal T.H.D.A."/>
            <person name="Brescovit A.D."/>
            <person name="Santos A.J."/>
        </authorList>
    </citation>
    <scope>NUCLEOTIDE SEQUENCE</scope>
    <source>
        <tissue evidence="1">Shoot tissue taken approximately 20 cm above the soil surface</tissue>
    </source>
</reference>
<dbReference type="AlphaFoldDB" id="A0A0A9FPU1"/>
<evidence type="ECO:0000313" key="1">
    <source>
        <dbReference type="EMBL" id="JAE13279.1"/>
    </source>
</evidence>
<organism evidence="1">
    <name type="scientific">Arundo donax</name>
    <name type="common">Giant reed</name>
    <name type="synonym">Donax arundinaceus</name>
    <dbReference type="NCBI Taxonomy" id="35708"/>
    <lineage>
        <taxon>Eukaryota</taxon>
        <taxon>Viridiplantae</taxon>
        <taxon>Streptophyta</taxon>
        <taxon>Embryophyta</taxon>
        <taxon>Tracheophyta</taxon>
        <taxon>Spermatophyta</taxon>
        <taxon>Magnoliopsida</taxon>
        <taxon>Liliopsida</taxon>
        <taxon>Poales</taxon>
        <taxon>Poaceae</taxon>
        <taxon>PACMAD clade</taxon>
        <taxon>Arundinoideae</taxon>
        <taxon>Arundineae</taxon>
        <taxon>Arundo</taxon>
    </lineage>
</organism>
<reference evidence="1" key="2">
    <citation type="journal article" date="2015" name="Data Brief">
        <title>Shoot transcriptome of the giant reed, Arundo donax.</title>
        <authorList>
            <person name="Barrero R.A."/>
            <person name="Guerrero F.D."/>
            <person name="Moolhuijzen P."/>
            <person name="Goolsby J.A."/>
            <person name="Tidwell J."/>
            <person name="Bellgard S.E."/>
            <person name="Bellgard M.I."/>
        </authorList>
    </citation>
    <scope>NUCLEOTIDE SEQUENCE</scope>
    <source>
        <tissue evidence="1">Shoot tissue taken approximately 20 cm above the soil surface</tissue>
    </source>
</reference>
<accession>A0A0A9FPU1</accession>
<dbReference type="EMBL" id="GBRH01184617">
    <property type="protein sequence ID" value="JAE13279.1"/>
    <property type="molecule type" value="Transcribed_RNA"/>
</dbReference>
<sequence length="27" mass="3409">MCPQFLFRYTLQRAQYTFVYDKAEIYI</sequence>
<proteinExistence type="predicted"/>
<name>A0A0A9FPU1_ARUDO</name>